<dbReference type="PANTHER" id="PTHR11537">
    <property type="entry name" value="VOLTAGE-GATED POTASSIUM CHANNEL"/>
    <property type="match status" value="1"/>
</dbReference>
<accession>A0A059FY52</accession>
<protein>
    <submittedName>
        <fullName evidence="13">Cation channel family protein</fullName>
    </submittedName>
</protein>
<name>A0A059FY52_9PROT</name>
<dbReference type="Proteomes" id="UP000025061">
    <property type="component" value="Unassembled WGS sequence"/>
</dbReference>
<feature type="transmembrane region" description="Helical" evidence="11">
    <location>
        <begin position="58"/>
        <end position="77"/>
    </location>
</feature>
<evidence type="ECO:0000256" key="3">
    <source>
        <dbReference type="ARBA" id="ARBA00022538"/>
    </source>
</evidence>
<dbReference type="GO" id="GO:0005249">
    <property type="term" value="F:voltage-gated potassium channel activity"/>
    <property type="evidence" value="ECO:0007669"/>
    <property type="project" value="InterPro"/>
</dbReference>
<dbReference type="OrthoDB" id="9799090at2"/>
<evidence type="ECO:0000256" key="1">
    <source>
        <dbReference type="ARBA" id="ARBA00004141"/>
    </source>
</evidence>
<proteinExistence type="predicted"/>
<dbReference type="Pfam" id="PF00520">
    <property type="entry name" value="Ion_trans"/>
    <property type="match status" value="1"/>
</dbReference>
<keyword evidence="9 11" id="KW-0472">Membrane</keyword>
<keyword evidence="2" id="KW-0813">Transport</keyword>
<dbReference type="GO" id="GO:0008076">
    <property type="term" value="C:voltage-gated potassium channel complex"/>
    <property type="evidence" value="ECO:0007669"/>
    <property type="project" value="InterPro"/>
</dbReference>
<dbReference type="InterPro" id="IPR005821">
    <property type="entry name" value="Ion_trans_dom"/>
</dbReference>
<feature type="domain" description="Ion transport" evidence="12">
    <location>
        <begin position="24"/>
        <end position="248"/>
    </location>
</feature>
<evidence type="ECO:0000256" key="5">
    <source>
        <dbReference type="ARBA" id="ARBA00022826"/>
    </source>
</evidence>
<feature type="transmembrane region" description="Helical" evidence="11">
    <location>
        <begin position="216"/>
        <end position="243"/>
    </location>
</feature>
<dbReference type="PANTHER" id="PTHR11537:SF254">
    <property type="entry name" value="POTASSIUM VOLTAGE-GATED CHANNEL PROTEIN SHAB"/>
    <property type="match status" value="1"/>
</dbReference>
<evidence type="ECO:0000259" key="12">
    <source>
        <dbReference type="Pfam" id="PF00520"/>
    </source>
</evidence>
<evidence type="ECO:0000256" key="10">
    <source>
        <dbReference type="ARBA" id="ARBA00023303"/>
    </source>
</evidence>
<feature type="transmembrane region" description="Helical" evidence="11">
    <location>
        <begin position="97"/>
        <end position="117"/>
    </location>
</feature>
<dbReference type="GO" id="GO:0001508">
    <property type="term" value="P:action potential"/>
    <property type="evidence" value="ECO:0007669"/>
    <property type="project" value="TreeGrafter"/>
</dbReference>
<dbReference type="AlphaFoldDB" id="A0A059FY52"/>
<gene>
    <name evidence="13" type="ORF">HHI_05565</name>
</gene>
<evidence type="ECO:0000256" key="11">
    <source>
        <dbReference type="SAM" id="Phobius"/>
    </source>
</evidence>
<comment type="caution">
    <text evidence="13">The sequence shown here is derived from an EMBL/GenBank/DDBJ whole genome shotgun (WGS) entry which is preliminary data.</text>
</comment>
<evidence type="ECO:0000256" key="9">
    <source>
        <dbReference type="ARBA" id="ARBA00023136"/>
    </source>
</evidence>
<evidence type="ECO:0000313" key="13">
    <source>
        <dbReference type="EMBL" id="KCZ95599.1"/>
    </source>
</evidence>
<keyword evidence="3" id="KW-0633">Potassium transport</keyword>
<sequence length="273" mass="29672">MGLKRRLYDALAPEARRSGLSMTNAAIVGLVILSFLFLALETEPTLQAVPAWQKTFHIFNVGVVIIFALEYAARVWCAGIDPDYRGLRGRLRYITKFYSIADLLAFLPELLLMMLGSGSTLLVLRVLRLARLIKIARFIPAFEALGAAVRRASSLLLTSLALAVTLVYVAAVLLYFVEGVGGVQQEAFASIPRAIWWSVATLTTVGYGDVYPVTPLGRFCAGLIAIAGIGVVALPAGVFASAFSDELRERELSSLRSELEQTKADTAEETLDE</sequence>
<dbReference type="PRINTS" id="PR00169">
    <property type="entry name" value="KCHANNEL"/>
</dbReference>
<comment type="subcellular location">
    <subcellularLocation>
        <location evidence="1">Membrane</location>
        <topology evidence="1">Multi-pass membrane protein</topology>
    </subcellularLocation>
</comment>
<dbReference type="InterPro" id="IPR028325">
    <property type="entry name" value="VG_K_chnl"/>
</dbReference>
<evidence type="ECO:0000256" key="2">
    <source>
        <dbReference type="ARBA" id="ARBA00022448"/>
    </source>
</evidence>
<keyword evidence="14" id="KW-1185">Reference proteome</keyword>
<evidence type="ECO:0000256" key="6">
    <source>
        <dbReference type="ARBA" id="ARBA00022958"/>
    </source>
</evidence>
<dbReference type="PATRIC" id="fig|1280951.3.peg.1125"/>
<keyword evidence="4 11" id="KW-0812">Transmembrane</keyword>
<evidence type="ECO:0000256" key="7">
    <source>
        <dbReference type="ARBA" id="ARBA00022989"/>
    </source>
</evidence>
<keyword evidence="8" id="KW-0406">Ion transport</keyword>
<dbReference type="InterPro" id="IPR003937">
    <property type="entry name" value="K_chnl_volt-dep_KCNQ"/>
</dbReference>
<dbReference type="RefSeq" id="WP_011645466.1">
    <property type="nucleotide sequence ID" value="NZ_ARYI01000003.1"/>
</dbReference>
<reference evidence="13 14" key="1">
    <citation type="submission" date="2013-04" db="EMBL/GenBank/DDBJ databases">
        <title>Hyphomonas hirschiana VP5 Genome Sequencing.</title>
        <authorList>
            <person name="Lai Q."/>
            <person name="Shao Z."/>
        </authorList>
    </citation>
    <scope>NUCLEOTIDE SEQUENCE [LARGE SCALE GENOMIC DNA]</scope>
    <source>
        <strain evidence="13 14">VP5</strain>
    </source>
</reference>
<feature type="transmembrane region" description="Helical" evidence="11">
    <location>
        <begin position="155"/>
        <end position="177"/>
    </location>
</feature>
<keyword evidence="10" id="KW-0407">Ion channel</keyword>
<organism evidence="13 14">
    <name type="scientific">Hyphomonas hirschiana VP5</name>
    <dbReference type="NCBI Taxonomy" id="1280951"/>
    <lineage>
        <taxon>Bacteria</taxon>
        <taxon>Pseudomonadati</taxon>
        <taxon>Pseudomonadota</taxon>
        <taxon>Alphaproteobacteria</taxon>
        <taxon>Hyphomonadales</taxon>
        <taxon>Hyphomonadaceae</taxon>
        <taxon>Hyphomonas</taxon>
    </lineage>
</organism>
<dbReference type="EMBL" id="ARYI01000003">
    <property type="protein sequence ID" value="KCZ95599.1"/>
    <property type="molecule type" value="Genomic_DNA"/>
</dbReference>
<dbReference type="SUPFAM" id="SSF81324">
    <property type="entry name" value="Voltage-gated potassium channels"/>
    <property type="match status" value="1"/>
</dbReference>
<evidence type="ECO:0000313" key="14">
    <source>
        <dbReference type="Proteomes" id="UP000025061"/>
    </source>
</evidence>
<dbReference type="Gene3D" id="1.10.287.70">
    <property type="match status" value="1"/>
</dbReference>
<evidence type="ECO:0000256" key="4">
    <source>
        <dbReference type="ARBA" id="ARBA00022692"/>
    </source>
</evidence>
<keyword evidence="5" id="KW-0631">Potassium channel</keyword>
<keyword evidence="6" id="KW-0630">Potassium</keyword>
<feature type="transmembrane region" description="Helical" evidence="11">
    <location>
        <begin position="20"/>
        <end position="38"/>
    </location>
</feature>
<dbReference type="PRINTS" id="PR01459">
    <property type="entry name" value="KCNQCHANNEL"/>
</dbReference>
<keyword evidence="7 11" id="KW-1133">Transmembrane helix</keyword>
<evidence type="ECO:0000256" key="8">
    <source>
        <dbReference type="ARBA" id="ARBA00023065"/>
    </source>
</evidence>